<feature type="signal peptide" evidence="1">
    <location>
        <begin position="1"/>
        <end position="17"/>
    </location>
</feature>
<dbReference type="InterPro" id="IPR036514">
    <property type="entry name" value="SGNH_hydro_sf"/>
</dbReference>
<sequence>MFILRLLLVLSLFPVLAAPVAAAPVVAVLGDSLSAAHGMDRDDSWVALLEDRMAAEGFPHEVVNASISGETSRGGRDRVDGVLADHEPAVLIVELGGNDGLRGQPLSALRENLAAIVERGQEAGAEVLLLGVRLPPNYGPGYVEGFAEVYRAVADTTGAALVPQLLEGVGERRELMQGDGIHPTAAAQPTMLDNMWPALEPLLEATRDLTGDLPEQAP</sequence>
<keyword evidence="1" id="KW-0732">Signal</keyword>
<keyword evidence="4" id="KW-1185">Reference proteome</keyword>
<dbReference type="EMBL" id="FOMJ01000004">
    <property type="protein sequence ID" value="SFD35909.1"/>
    <property type="molecule type" value="Genomic_DNA"/>
</dbReference>
<organism evidence="3 4">
    <name type="scientific">Thiohalospira halophila DSM 15071</name>
    <dbReference type="NCBI Taxonomy" id="1123397"/>
    <lineage>
        <taxon>Bacteria</taxon>
        <taxon>Pseudomonadati</taxon>
        <taxon>Pseudomonadota</taxon>
        <taxon>Gammaproteobacteria</taxon>
        <taxon>Thiohalospirales</taxon>
        <taxon>Thiohalospiraceae</taxon>
        <taxon>Thiohalospira</taxon>
    </lineage>
</organism>
<dbReference type="CDD" id="cd01822">
    <property type="entry name" value="Lysophospholipase_L1_like"/>
    <property type="match status" value="1"/>
</dbReference>
<dbReference type="InterPro" id="IPR013830">
    <property type="entry name" value="SGNH_hydro"/>
</dbReference>
<feature type="domain" description="SGNH hydrolase-type esterase" evidence="2">
    <location>
        <begin position="28"/>
        <end position="187"/>
    </location>
</feature>
<dbReference type="AlphaFoldDB" id="A0A1I1RNJ0"/>
<accession>A0A1I1RNJ0</accession>
<dbReference type="PANTHER" id="PTHR30383">
    <property type="entry name" value="THIOESTERASE 1/PROTEASE 1/LYSOPHOSPHOLIPASE L1"/>
    <property type="match status" value="1"/>
</dbReference>
<evidence type="ECO:0000259" key="2">
    <source>
        <dbReference type="Pfam" id="PF13472"/>
    </source>
</evidence>
<name>A0A1I1RNJ0_9GAMM</name>
<reference evidence="3 4" key="1">
    <citation type="submission" date="2016-10" db="EMBL/GenBank/DDBJ databases">
        <authorList>
            <person name="de Groot N.N."/>
        </authorList>
    </citation>
    <scope>NUCLEOTIDE SEQUENCE [LARGE SCALE GENOMIC DNA]</scope>
    <source>
        <strain evidence="3 4">HL3</strain>
    </source>
</reference>
<dbReference type="SUPFAM" id="SSF52266">
    <property type="entry name" value="SGNH hydrolase"/>
    <property type="match status" value="1"/>
</dbReference>
<dbReference type="Gene3D" id="3.40.50.1110">
    <property type="entry name" value="SGNH hydrolase"/>
    <property type="match status" value="1"/>
</dbReference>
<proteinExistence type="predicted"/>
<gene>
    <name evidence="3" type="ORF">SAMN05660831_01518</name>
</gene>
<evidence type="ECO:0000313" key="4">
    <source>
        <dbReference type="Proteomes" id="UP000198611"/>
    </source>
</evidence>
<dbReference type="GO" id="GO:0004622">
    <property type="term" value="F:phosphatidylcholine lysophospholipase activity"/>
    <property type="evidence" value="ECO:0007669"/>
    <property type="project" value="TreeGrafter"/>
</dbReference>
<dbReference type="InterPro" id="IPR051532">
    <property type="entry name" value="Ester_Hydrolysis_Enzymes"/>
</dbReference>
<dbReference type="Proteomes" id="UP000198611">
    <property type="component" value="Unassembled WGS sequence"/>
</dbReference>
<protein>
    <submittedName>
        <fullName evidence="3">Acyl-CoA thioesterase-1</fullName>
    </submittedName>
</protein>
<evidence type="ECO:0000313" key="3">
    <source>
        <dbReference type="EMBL" id="SFD35909.1"/>
    </source>
</evidence>
<feature type="chain" id="PRO_5011526489" evidence="1">
    <location>
        <begin position="18"/>
        <end position="218"/>
    </location>
</feature>
<dbReference type="Pfam" id="PF13472">
    <property type="entry name" value="Lipase_GDSL_2"/>
    <property type="match status" value="1"/>
</dbReference>
<dbReference type="PANTHER" id="PTHR30383:SF24">
    <property type="entry name" value="THIOESTERASE 1_PROTEASE 1_LYSOPHOSPHOLIPASE L1"/>
    <property type="match status" value="1"/>
</dbReference>
<evidence type="ECO:0000256" key="1">
    <source>
        <dbReference type="SAM" id="SignalP"/>
    </source>
</evidence>
<dbReference type="STRING" id="1123397.SAMN05660831_01518"/>